<organism evidence="3 4">
    <name type="scientific">Roseovarius atlanticus</name>
    <dbReference type="NCBI Taxonomy" id="1641875"/>
    <lineage>
        <taxon>Bacteria</taxon>
        <taxon>Pseudomonadati</taxon>
        <taxon>Pseudomonadota</taxon>
        <taxon>Alphaproteobacteria</taxon>
        <taxon>Rhodobacterales</taxon>
        <taxon>Roseobacteraceae</taxon>
        <taxon>Roseovarius</taxon>
    </lineage>
</organism>
<dbReference type="AlphaFoldDB" id="A0A0T5NQN6"/>
<dbReference type="RefSeq" id="WP_057795391.1">
    <property type="nucleotide sequence ID" value="NZ_LAXJ01000020.1"/>
</dbReference>
<comment type="caution">
    <text evidence="3">The sequence shown here is derived from an EMBL/GenBank/DDBJ whole genome shotgun (WGS) entry which is preliminary data.</text>
</comment>
<keyword evidence="1" id="KW-0902">Two-component regulatory system</keyword>
<evidence type="ECO:0000256" key="1">
    <source>
        <dbReference type="ARBA" id="ARBA00023012"/>
    </source>
</evidence>
<keyword evidence="3" id="KW-0418">Kinase</keyword>
<accession>A0A0T5NQN6</accession>
<feature type="domain" description="HPt" evidence="2">
    <location>
        <begin position="21"/>
        <end position="83"/>
    </location>
</feature>
<sequence length="110" mass="12325">MIDWNRVTQLRDEIGPEDFDEVVEIFLEEVEEEIAELRANPAPETLEAKLHFLKGSALNLGFDDFSKLCKDGEVTVARGNASDIDLAHIVETYASSKTEFLGELPRLTSN</sequence>
<name>A0A0T5NQN6_9RHOB</name>
<dbReference type="EMBL" id="LAXJ01000020">
    <property type="protein sequence ID" value="KRS11239.1"/>
    <property type="molecule type" value="Genomic_DNA"/>
</dbReference>
<protein>
    <submittedName>
        <fullName evidence="3">Histidine kinase</fullName>
    </submittedName>
</protein>
<evidence type="ECO:0000259" key="2">
    <source>
        <dbReference type="Pfam" id="PF01627"/>
    </source>
</evidence>
<dbReference type="Proteomes" id="UP000051295">
    <property type="component" value="Unassembled WGS sequence"/>
</dbReference>
<dbReference type="InterPro" id="IPR036641">
    <property type="entry name" value="HPT_dom_sf"/>
</dbReference>
<keyword evidence="4" id="KW-1185">Reference proteome</keyword>
<reference evidence="3 4" key="1">
    <citation type="submission" date="2015-04" db="EMBL/GenBank/DDBJ databases">
        <title>The draft genome sequence of Roseovarius sp.R12b.</title>
        <authorList>
            <person name="Li G."/>
            <person name="Lai Q."/>
            <person name="Shao Z."/>
            <person name="Yan P."/>
        </authorList>
    </citation>
    <scope>NUCLEOTIDE SEQUENCE [LARGE SCALE GENOMIC DNA]</scope>
    <source>
        <strain evidence="3 4">R12B</strain>
    </source>
</reference>
<dbReference type="PATRIC" id="fig|1641875.4.peg.1853"/>
<evidence type="ECO:0000313" key="3">
    <source>
        <dbReference type="EMBL" id="KRS11239.1"/>
    </source>
</evidence>
<dbReference type="GO" id="GO:0000160">
    <property type="term" value="P:phosphorelay signal transduction system"/>
    <property type="evidence" value="ECO:0007669"/>
    <property type="project" value="UniProtKB-KW"/>
</dbReference>
<dbReference type="GO" id="GO:0004672">
    <property type="term" value="F:protein kinase activity"/>
    <property type="evidence" value="ECO:0007669"/>
    <property type="project" value="UniProtKB-ARBA"/>
</dbReference>
<gene>
    <name evidence="3" type="ORF">XM53_16760</name>
</gene>
<keyword evidence="3" id="KW-0808">Transferase</keyword>
<dbReference type="SUPFAM" id="SSF47226">
    <property type="entry name" value="Histidine-containing phosphotransfer domain, HPT domain"/>
    <property type="match status" value="1"/>
</dbReference>
<dbReference type="Gene3D" id="1.20.120.160">
    <property type="entry name" value="HPT domain"/>
    <property type="match status" value="1"/>
</dbReference>
<dbReference type="InterPro" id="IPR008207">
    <property type="entry name" value="Sig_transdc_His_kin_Hpt_dom"/>
</dbReference>
<evidence type="ECO:0000313" key="4">
    <source>
        <dbReference type="Proteomes" id="UP000051295"/>
    </source>
</evidence>
<proteinExistence type="predicted"/>
<dbReference type="OrthoDB" id="7867809at2"/>
<dbReference type="STRING" id="1641875.XM53_16760"/>
<dbReference type="Pfam" id="PF01627">
    <property type="entry name" value="Hpt"/>
    <property type="match status" value="1"/>
</dbReference>